<dbReference type="CDD" id="cd06583">
    <property type="entry name" value="PGRP"/>
    <property type="match status" value="1"/>
</dbReference>
<dbReference type="AlphaFoldDB" id="A0A8D2IPE2"/>
<proteinExistence type="inferred from homology"/>
<dbReference type="OrthoDB" id="10001926at2759"/>
<reference evidence="6" key="2">
    <citation type="submission" date="2025-09" db="UniProtKB">
        <authorList>
            <consortium name="Ensembl"/>
        </authorList>
    </citation>
    <scope>IDENTIFICATION</scope>
</reference>
<reference evidence="6" key="1">
    <citation type="submission" date="2025-08" db="UniProtKB">
        <authorList>
            <consortium name="Ensembl"/>
        </authorList>
    </citation>
    <scope>IDENTIFICATION</scope>
</reference>
<dbReference type="InterPro" id="IPR036505">
    <property type="entry name" value="Amidase/PGRP_sf"/>
</dbReference>
<dbReference type="GO" id="GO:0008270">
    <property type="term" value="F:zinc ion binding"/>
    <property type="evidence" value="ECO:0007669"/>
    <property type="project" value="InterPro"/>
</dbReference>
<evidence type="ECO:0008006" key="8">
    <source>
        <dbReference type="Google" id="ProtNLM"/>
    </source>
</evidence>
<dbReference type="GeneID" id="123019731"/>
<dbReference type="FunFam" id="3.40.80.10:FF:000001">
    <property type="entry name" value="Peptidoglycan recognition protein 1"/>
    <property type="match status" value="1"/>
</dbReference>
<feature type="chain" id="PRO_5034931875" description="Peptidoglycan-recognition protein" evidence="3">
    <location>
        <begin position="21"/>
        <end position="186"/>
    </location>
</feature>
<dbReference type="KEGG" id="vko:123019731"/>
<evidence type="ECO:0000259" key="5">
    <source>
        <dbReference type="SMART" id="SM00701"/>
    </source>
</evidence>
<dbReference type="GO" id="GO:0008745">
    <property type="term" value="F:N-acetylmuramoyl-L-alanine amidase activity"/>
    <property type="evidence" value="ECO:0007669"/>
    <property type="project" value="InterPro"/>
</dbReference>
<dbReference type="Pfam" id="PF01510">
    <property type="entry name" value="Amidase_2"/>
    <property type="match status" value="1"/>
</dbReference>
<dbReference type="InterPro" id="IPR015510">
    <property type="entry name" value="PGRP"/>
</dbReference>
<sequence length="186" mass="20851">MVRREILLLVLCVLSQAAACFQLITPSKWGAHLANCSAPLKTLLPEYVIIIHTAGTSCETQVECSRETRGVQDYHLKIKRWCDIAYNFLIGEDGNVYEGRGWRSEGSHTYGYNDLSLGIAFIGSFTERSPNPAAWKALKCLLDFSVKIGYLDPYYLITAHSDISSTISPGEPVRAEIAKWPNYKHH</sequence>
<keyword evidence="7" id="KW-1185">Reference proteome</keyword>
<comment type="similarity">
    <text evidence="1">Belongs to the N-acetylmuramoyl-L-alanine amidase 2 family.</text>
</comment>
<dbReference type="InterPro" id="IPR006619">
    <property type="entry name" value="PGRP_domain_met/bac"/>
</dbReference>
<feature type="signal peptide" evidence="3">
    <location>
        <begin position="1"/>
        <end position="20"/>
    </location>
</feature>
<evidence type="ECO:0000256" key="1">
    <source>
        <dbReference type="ARBA" id="ARBA00007553"/>
    </source>
</evidence>
<dbReference type="Ensembl" id="ENSVKKT00000003989.1">
    <property type="protein sequence ID" value="ENSVKKP00000003883.1"/>
    <property type="gene ID" value="ENSVKKG00000002933.1"/>
</dbReference>
<evidence type="ECO:0000313" key="6">
    <source>
        <dbReference type="Ensembl" id="ENSVKKP00000003883.1"/>
    </source>
</evidence>
<dbReference type="GO" id="GO:0002376">
    <property type="term" value="P:immune system process"/>
    <property type="evidence" value="ECO:0007669"/>
    <property type="project" value="UniProtKB-KW"/>
</dbReference>
<name>A0A8D2IPE2_VARKO</name>
<dbReference type="SMART" id="SM00701">
    <property type="entry name" value="PGRP"/>
    <property type="match status" value="1"/>
</dbReference>
<dbReference type="GO" id="GO:0009253">
    <property type="term" value="P:peptidoglycan catabolic process"/>
    <property type="evidence" value="ECO:0007669"/>
    <property type="project" value="InterPro"/>
</dbReference>
<dbReference type="OMA" id="RFVVIHH"/>
<evidence type="ECO:0000256" key="3">
    <source>
        <dbReference type="SAM" id="SignalP"/>
    </source>
</evidence>
<evidence type="ECO:0000313" key="7">
    <source>
        <dbReference type="Proteomes" id="UP000694545"/>
    </source>
</evidence>
<keyword evidence="3" id="KW-0732">Signal</keyword>
<dbReference type="PANTHER" id="PTHR11022">
    <property type="entry name" value="PEPTIDOGLYCAN RECOGNITION PROTEIN"/>
    <property type="match status" value="1"/>
</dbReference>
<protein>
    <recommendedName>
        <fullName evidence="8">Peptidoglycan-recognition protein</fullName>
    </recommendedName>
</protein>
<dbReference type="SUPFAM" id="SSF55846">
    <property type="entry name" value="N-acetylmuramoyl-L-alanine amidase-like"/>
    <property type="match status" value="1"/>
</dbReference>
<feature type="domain" description="N-acetylmuramoyl-L-alanine amidase" evidence="4">
    <location>
        <begin position="35"/>
        <end position="170"/>
    </location>
</feature>
<organism evidence="6 7">
    <name type="scientific">Varanus komodoensis</name>
    <name type="common">Komodo dragon</name>
    <dbReference type="NCBI Taxonomy" id="61221"/>
    <lineage>
        <taxon>Eukaryota</taxon>
        <taxon>Metazoa</taxon>
        <taxon>Chordata</taxon>
        <taxon>Craniata</taxon>
        <taxon>Vertebrata</taxon>
        <taxon>Euteleostomi</taxon>
        <taxon>Lepidosauria</taxon>
        <taxon>Squamata</taxon>
        <taxon>Bifurcata</taxon>
        <taxon>Unidentata</taxon>
        <taxon>Episquamata</taxon>
        <taxon>Toxicofera</taxon>
        <taxon>Anguimorpha</taxon>
        <taxon>Paleoanguimorpha</taxon>
        <taxon>Varanoidea</taxon>
        <taxon>Varanidae</taxon>
        <taxon>Varanus</taxon>
    </lineage>
</organism>
<evidence type="ECO:0000256" key="2">
    <source>
        <dbReference type="ARBA" id="ARBA00022859"/>
    </source>
</evidence>
<gene>
    <name evidence="6" type="primary">LOC123019731</name>
</gene>
<keyword evidence="2" id="KW-0391">Immunity</keyword>
<accession>A0A8D2IPE2</accession>
<dbReference type="Proteomes" id="UP000694545">
    <property type="component" value="Unplaced"/>
</dbReference>
<feature type="domain" description="Peptidoglycan recognition protein family" evidence="5">
    <location>
        <begin position="21"/>
        <end position="164"/>
    </location>
</feature>
<dbReference type="RefSeq" id="XP_044278717.1">
    <property type="nucleotide sequence ID" value="XM_044422782.1"/>
</dbReference>
<dbReference type="PANTHER" id="PTHR11022:SF12">
    <property type="entry name" value="PEPTIDOGLYCAN RECOGNITION PROTEIN 3"/>
    <property type="match status" value="1"/>
</dbReference>
<dbReference type="Gene3D" id="3.40.80.10">
    <property type="entry name" value="Peptidoglycan recognition protein-like"/>
    <property type="match status" value="1"/>
</dbReference>
<evidence type="ECO:0000259" key="4">
    <source>
        <dbReference type="SMART" id="SM00644"/>
    </source>
</evidence>
<dbReference type="InterPro" id="IPR002502">
    <property type="entry name" value="Amidase_domain"/>
</dbReference>
<dbReference type="SMART" id="SM00644">
    <property type="entry name" value="Ami_2"/>
    <property type="match status" value="1"/>
</dbReference>